<feature type="signal peptide" evidence="6">
    <location>
        <begin position="1"/>
        <end position="19"/>
    </location>
</feature>
<dbReference type="PANTHER" id="PTHR23403">
    <property type="entry name" value="TREHALASE"/>
    <property type="match status" value="1"/>
</dbReference>
<organism evidence="7 8">
    <name type="scientific">Spodoptera frugiperda</name>
    <name type="common">Fall armyworm</name>
    <dbReference type="NCBI Taxonomy" id="7108"/>
    <lineage>
        <taxon>Eukaryota</taxon>
        <taxon>Metazoa</taxon>
        <taxon>Ecdysozoa</taxon>
        <taxon>Arthropoda</taxon>
        <taxon>Hexapoda</taxon>
        <taxon>Insecta</taxon>
        <taxon>Pterygota</taxon>
        <taxon>Neoptera</taxon>
        <taxon>Endopterygota</taxon>
        <taxon>Lepidoptera</taxon>
        <taxon>Glossata</taxon>
        <taxon>Ditrysia</taxon>
        <taxon>Noctuoidea</taxon>
        <taxon>Noctuidae</taxon>
        <taxon>Amphipyrinae</taxon>
        <taxon>Spodoptera</taxon>
    </lineage>
</organism>
<dbReference type="Gene3D" id="1.50.10.10">
    <property type="match status" value="1"/>
</dbReference>
<feature type="chain" id="PRO_5040427194" description="Trehalase" evidence="6">
    <location>
        <begin position="20"/>
        <end position="605"/>
    </location>
</feature>
<dbReference type="GO" id="GO:0004555">
    <property type="term" value="F:alpha,alpha-trehalase activity"/>
    <property type="evidence" value="ECO:0007669"/>
    <property type="project" value="UniProtKB-EC"/>
</dbReference>
<evidence type="ECO:0000256" key="4">
    <source>
        <dbReference type="ARBA" id="ARBA00019905"/>
    </source>
</evidence>
<dbReference type="AlphaFoldDB" id="A0A9R0F3S6"/>
<evidence type="ECO:0000256" key="3">
    <source>
        <dbReference type="ARBA" id="ARBA00012757"/>
    </source>
</evidence>
<reference evidence="8" key="1">
    <citation type="submission" date="2025-08" db="UniProtKB">
        <authorList>
            <consortium name="RefSeq"/>
        </authorList>
    </citation>
    <scope>IDENTIFICATION</scope>
    <source>
        <tissue evidence="8">Whole larval tissue</tissue>
    </source>
</reference>
<evidence type="ECO:0000256" key="5">
    <source>
        <dbReference type="RuleBase" id="RU361180"/>
    </source>
</evidence>
<protein>
    <recommendedName>
        <fullName evidence="4 5">Trehalase</fullName>
        <ecNumber evidence="3 5">3.2.1.28</ecNumber>
    </recommendedName>
    <alternativeName>
        <fullName evidence="5">Alpha-trehalose glucohydrolase</fullName>
    </alternativeName>
</protein>
<comment type="similarity">
    <text evidence="2 5">Belongs to the glycosyl hydrolase 37 family.</text>
</comment>
<accession>A0A9R0F3S6</accession>
<dbReference type="PANTHER" id="PTHR23403:SF1">
    <property type="entry name" value="TREHALASE"/>
    <property type="match status" value="1"/>
</dbReference>
<comment type="catalytic activity">
    <reaction evidence="1 5">
        <text>alpha,alpha-trehalose + H2O = alpha-D-glucose + beta-D-glucose</text>
        <dbReference type="Rhea" id="RHEA:32675"/>
        <dbReference type="ChEBI" id="CHEBI:15377"/>
        <dbReference type="ChEBI" id="CHEBI:15903"/>
        <dbReference type="ChEBI" id="CHEBI:16551"/>
        <dbReference type="ChEBI" id="CHEBI:17925"/>
        <dbReference type="EC" id="3.2.1.28"/>
    </reaction>
</comment>
<gene>
    <name evidence="8" type="primary">LOC118264150</name>
</gene>
<keyword evidence="7" id="KW-1185">Reference proteome</keyword>
<evidence type="ECO:0000313" key="7">
    <source>
        <dbReference type="Proteomes" id="UP000829999"/>
    </source>
</evidence>
<dbReference type="RefSeq" id="XP_050560835.1">
    <property type="nucleotide sequence ID" value="XM_050704878.1"/>
</dbReference>
<dbReference type="InterPro" id="IPR001661">
    <property type="entry name" value="Glyco_hydro_37"/>
</dbReference>
<dbReference type="GO" id="GO:0005993">
    <property type="term" value="P:trehalose catabolic process"/>
    <property type="evidence" value="ECO:0007669"/>
    <property type="project" value="TreeGrafter"/>
</dbReference>
<keyword evidence="5" id="KW-0326">Glycosidase</keyword>
<dbReference type="PRINTS" id="PR00744">
    <property type="entry name" value="GLHYDRLASE37"/>
</dbReference>
<evidence type="ECO:0000313" key="8">
    <source>
        <dbReference type="RefSeq" id="XP_050560835.1"/>
    </source>
</evidence>
<name>A0A9R0F3S6_SPOFR</name>
<dbReference type="InterPro" id="IPR012341">
    <property type="entry name" value="6hp_glycosidase-like_sf"/>
</dbReference>
<keyword evidence="6" id="KW-0732">Signal</keyword>
<dbReference type="EC" id="3.2.1.28" evidence="3 5"/>
<dbReference type="InterPro" id="IPR008928">
    <property type="entry name" value="6-hairpin_glycosidase_sf"/>
</dbReference>
<sequence length="605" mass="69648">MKMQVFPFLLAAVVMLADSTDVLPSCRKRVYCNSKLLHLMEINRIYAGPREYINLRMNYDENKTLNDFEKLLNSSNNYLSKGQLIKFANKYFSNDSGVEPWVPPDFNTDPEFLNDIEDETLRDFARSIHNSWPRSGVKVKDDVVQNPDRYSLIPITHGFFVPGEQFQEMYYWDSNWIVKGLLISGMQETAKGVIENLFELVDKLGHVPAANRWYYENISQPPLLTEMVATYYSYTNDTAFLRKNIKYLEKEIDFWLKERSIYIRKDGKNYKVCRYFVPIAHPRPYAYYSDTEVTEDLSEQDGKEFLHSAWSTFESGWDFSSRWFEDPEDTSTATPRTGTRTMYVIPVDLNAIIANALQHIANFYTDLMNTQKAQAYAQSAQRMKATIQSVFWNEEDGIWYDYDLRKNTHRKYFYTSNFAPLWQSAVASDFVKAKGEMIIEYLKDSNALDYAGGVPNSMIDSGEVWDLPNVHPPSVSIMVNALESIGTDEAKNMAFNIAEKYIRACYVSFKKCKYMCHKYNVNRIGECGIGGISPTQVGFGWTSSLALELLMKYNKNINASDFIDQFANTESENFHCESPNNSVGIGFGVINCIITFMISLNNISN</sequence>
<proteinExistence type="inferred from homology"/>
<dbReference type="Proteomes" id="UP000829999">
    <property type="component" value="Chromosome 26"/>
</dbReference>
<evidence type="ECO:0000256" key="6">
    <source>
        <dbReference type="SAM" id="SignalP"/>
    </source>
</evidence>
<evidence type="ECO:0000256" key="2">
    <source>
        <dbReference type="ARBA" id="ARBA00005615"/>
    </source>
</evidence>
<dbReference type="SUPFAM" id="SSF48208">
    <property type="entry name" value="Six-hairpin glycosidases"/>
    <property type="match status" value="1"/>
</dbReference>
<dbReference type="GeneID" id="118264150"/>
<keyword evidence="5" id="KW-0378">Hydrolase</keyword>
<dbReference type="Pfam" id="PF01204">
    <property type="entry name" value="Trehalase"/>
    <property type="match status" value="1"/>
</dbReference>
<evidence type="ECO:0000256" key="1">
    <source>
        <dbReference type="ARBA" id="ARBA00001576"/>
    </source>
</evidence>